<dbReference type="AlphaFoldDB" id="A0A923E5W8"/>
<evidence type="ECO:0000313" key="4">
    <source>
        <dbReference type="EMBL" id="MBB6335205.1"/>
    </source>
</evidence>
<evidence type="ECO:0000256" key="1">
    <source>
        <dbReference type="ARBA" id="ARBA00022679"/>
    </source>
</evidence>
<dbReference type="PANTHER" id="PTHR10434:SF9">
    <property type="entry name" value="PHOSPHOLIPID_GLYCEROL ACYLTRANSFERASE DOMAIN-CONTAINING PROTEIN"/>
    <property type="match status" value="1"/>
</dbReference>
<accession>A0A923E5W8</accession>
<name>A0A923E5W8_9ACTO</name>
<dbReference type="GO" id="GO:0006654">
    <property type="term" value="P:phosphatidic acid biosynthetic process"/>
    <property type="evidence" value="ECO:0007669"/>
    <property type="project" value="TreeGrafter"/>
</dbReference>
<keyword evidence="1" id="KW-0808">Transferase</keyword>
<reference evidence="4" key="1">
    <citation type="submission" date="2020-08" db="EMBL/GenBank/DDBJ databases">
        <title>Sequencing the genomes of 1000 actinobacteria strains.</title>
        <authorList>
            <person name="Klenk H.-P."/>
        </authorList>
    </citation>
    <scope>NUCLEOTIDE SEQUENCE</scope>
    <source>
        <strain evidence="4">DSM 10695</strain>
    </source>
</reference>
<dbReference type="SUPFAM" id="SSF69593">
    <property type="entry name" value="Glycerol-3-phosphate (1)-acyltransferase"/>
    <property type="match status" value="1"/>
</dbReference>
<organism evidence="4 5">
    <name type="scientific">Schaalia hyovaginalis</name>
    <dbReference type="NCBI Taxonomy" id="29316"/>
    <lineage>
        <taxon>Bacteria</taxon>
        <taxon>Bacillati</taxon>
        <taxon>Actinomycetota</taxon>
        <taxon>Actinomycetes</taxon>
        <taxon>Actinomycetales</taxon>
        <taxon>Actinomycetaceae</taxon>
        <taxon>Schaalia</taxon>
    </lineage>
</organism>
<dbReference type="Pfam" id="PF01553">
    <property type="entry name" value="Acyltransferase"/>
    <property type="match status" value="1"/>
</dbReference>
<dbReference type="SMART" id="SM00563">
    <property type="entry name" value="PlsC"/>
    <property type="match status" value="1"/>
</dbReference>
<dbReference type="RefSeq" id="WP_184453463.1">
    <property type="nucleotide sequence ID" value="NZ_JACHMK010000001.1"/>
</dbReference>
<feature type="domain" description="Phospholipid/glycerol acyltransferase" evidence="3">
    <location>
        <begin position="29"/>
        <end position="139"/>
    </location>
</feature>
<dbReference type="EMBL" id="JACHMK010000001">
    <property type="protein sequence ID" value="MBB6335205.1"/>
    <property type="molecule type" value="Genomic_DNA"/>
</dbReference>
<protein>
    <submittedName>
        <fullName evidence="4">1-acyl-sn-glycerol-3-phosphate acyltransferase</fullName>
    </submittedName>
</protein>
<dbReference type="InterPro" id="IPR002123">
    <property type="entry name" value="Plipid/glycerol_acylTrfase"/>
</dbReference>
<evidence type="ECO:0000313" key="5">
    <source>
        <dbReference type="Proteomes" id="UP000617426"/>
    </source>
</evidence>
<proteinExistence type="predicted"/>
<dbReference type="GO" id="GO:0003841">
    <property type="term" value="F:1-acylglycerol-3-phosphate O-acyltransferase activity"/>
    <property type="evidence" value="ECO:0007669"/>
    <property type="project" value="TreeGrafter"/>
</dbReference>
<gene>
    <name evidence="4" type="ORF">HD592_001770</name>
</gene>
<evidence type="ECO:0000259" key="3">
    <source>
        <dbReference type="SMART" id="SM00563"/>
    </source>
</evidence>
<dbReference type="Proteomes" id="UP000617426">
    <property type="component" value="Unassembled WGS sequence"/>
</dbReference>
<comment type="caution">
    <text evidence="4">The sequence shown here is derived from an EMBL/GenBank/DDBJ whole genome shotgun (WGS) entry which is preliminary data.</text>
</comment>
<sequence length="194" mass="21638">MRIRRFVAKTYMLFSRWTFIHEPLEDKTLVIGAPHTSNWDGVFMALCFWSLGRPFNFLVKESVTRVPLLGPFVRAIGAMPIDRSAAHGVVGQVVARAAEADEFTVVLTPKGTRSPRQYWKSGFYRMALGADLPVALGYVDAKTRTFGWGPSIRLSGDPKADMDVIRAFYADKTGVNPELVSVPRLRIEDEGSES</sequence>
<keyword evidence="5" id="KW-1185">Reference proteome</keyword>
<keyword evidence="2 4" id="KW-0012">Acyltransferase</keyword>
<dbReference type="PANTHER" id="PTHR10434">
    <property type="entry name" value="1-ACYL-SN-GLYCEROL-3-PHOSPHATE ACYLTRANSFERASE"/>
    <property type="match status" value="1"/>
</dbReference>
<evidence type="ECO:0000256" key="2">
    <source>
        <dbReference type="ARBA" id="ARBA00023315"/>
    </source>
</evidence>